<evidence type="ECO:0000313" key="1">
    <source>
        <dbReference type="EMBL" id="MDR6270575.1"/>
    </source>
</evidence>
<comment type="caution">
    <text evidence="1">The sequence shown here is derived from an EMBL/GenBank/DDBJ whole genome shotgun (WGS) entry which is preliminary data.</text>
</comment>
<accession>A0ABU1JDT7</accession>
<sequence length="85" mass="9627">MKHLPHSIDDYTLRKSVETFRIAEPFAVTVVLPMPDYTTQEAQGVALEYVPGPWGAVRVAIPWPDAPDGVLDQWYDSDRVTTIRE</sequence>
<evidence type="ECO:0000313" key="2">
    <source>
        <dbReference type="Proteomes" id="UP001185069"/>
    </source>
</evidence>
<protein>
    <submittedName>
        <fullName evidence="1">Uncharacterized protein</fullName>
    </submittedName>
</protein>
<gene>
    <name evidence="1" type="ORF">JOE69_002813</name>
</gene>
<organism evidence="1 2">
    <name type="scientific">Arthrobacter russicus</name>
    <dbReference type="NCBI Taxonomy" id="172040"/>
    <lineage>
        <taxon>Bacteria</taxon>
        <taxon>Bacillati</taxon>
        <taxon>Actinomycetota</taxon>
        <taxon>Actinomycetes</taxon>
        <taxon>Micrococcales</taxon>
        <taxon>Micrococcaceae</taxon>
        <taxon>Arthrobacter</taxon>
    </lineage>
</organism>
<dbReference type="EMBL" id="JAVDQF010000001">
    <property type="protein sequence ID" value="MDR6270575.1"/>
    <property type="molecule type" value="Genomic_DNA"/>
</dbReference>
<dbReference type="Proteomes" id="UP001185069">
    <property type="component" value="Unassembled WGS sequence"/>
</dbReference>
<reference evidence="1 2" key="1">
    <citation type="submission" date="2023-07" db="EMBL/GenBank/DDBJ databases">
        <title>Sequencing the genomes of 1000 actinobacteria strains.</title>
        <authorList>
            <person name="Klenk H.-P."/>
        </authorList>
    </citation>
    <scope>NUCLEOTIDE SEQUENCE [LARGE SCALE GENOMIC DNA]</scope>
    <source>
        <strain evidence="1 2">DSM 14555</strain>
    </source>
</reference>
<name>A0ABU1JDT7_9MICC</name>
<dbReference type="RefSeq" id="WP_309799747.1">
    <property type="nucleotide sequence ID" value="NZ_BAAAHY010000007.1"/>
</dbReference>
<proteinExistence type="predicted"/>
<keyword evidence="2" id="KW-1185">Reference proteome</keyword>